<evidence type="ECO:0000256" key="1">
    <source>
        <dbReference type="ARBA" id="ARBA00005662"/>
    </source>
</evidence>
<dbReference type="AlphaFoldDB" id="A0A239MAC2"/>
<name>A0A239MAC2_EKHLU</name>
<dbReference type="PANTHER" id="PTHR33393">
    <property type="entry name" value="POLYGLUTAMINE SYNTHESIS ACCESSORY PROTEIN RV0574C-RELATED"/>
    <property type="match status" value="1"/>
</dbReference>
<dbReference type="RefSeq" id="WP_089358382.1">
    <property type="nucleotide sequence ID" value="NZ_FZPD01000007.1"/>
</dbReference>
<dbReference type="InterPro" id="IPR052169">
    <property type="entry name" value="CW_Biosynth-Accessory"/>
</dbReference>
<keyword evidence="4" id="KW-1185">Reference proteome</keyword>
<dbReference type="Proteomes" id="UP000198393">
    <property type="component" value="Unassembled WGS sequence"/>
</dbReference>
<evidence type="ECO:0000313" key="4">
    <source>
        <dbReference type="Proteomes" id="UP000198393"/>
    </source>
</evidence>
<comment type="similarity">
    <text evidence="1">Belongs to the CapA family.</text>
</comment>
<reference evidence="3 4" key="1">
    <citation type="submission" date="2017-06" db="EMBL/GenBank/DDBJ databases">
        <authorList>
            <person name="Kim H.J."/>
            <person name="Triplett B.A."/>
        </authorList>
    </citation>
    <scope>NUCLEOTIDE SEQUENCE [LARGE SCALE GENOMIC DNA]</scope>
    <source>
        <strain evidence="3 4">DSM 19307</strain>
    </source>
</reference>
<dbReference type="SUPFAM" id="SSF56300">
    <property type="entry name" value="Metallo-dependent phosphatases"/>
    <property type="match status" value="1"/>
</dbReference>
<sequence length="394" mass="43810">MKTHHFLLILISAWACKSVKTTQGSIDVIPVDTVAKDVTVDTIFLVTQKGDTLSGLDEEIEITMDRLLPDTVTIAAVGDIMIGTNFPNKSYLPDNDGSYLWRDVQPFLQNANITFGNLEGTILDEGGEQKECNNPKLCYLFRSPEYLARNFTANGFDLMSVANNHANDFGETGRKNTQRVLDSLGIAHAGSVDQPFTIAKIGRLKIGFCAFAPNRGTVSIHQYENIKSIIQHLDSLTDIVVASFHAGAEGSKHQHVTRKREYYYGEDRGNVYELAHLMIDNGADIILGHGPHIVRAIEVYKERIIAYSLGNFLTYGRFNLRGLAGEAPLLIVKTDATGRFMTGQIHAFRQSYSLGPRNDLNLSSIKTIQRLSLEDFPENPVTIDDEGRIIYLDK</sequence>
<dbReference type="OrthoDB" id="9810906at2"/>
<protein>
    <submittedName>
        <fullName evidence="3">Capsule synthesis protein PGA_cap</fullName>
    </submittedName>
</protein>
<dbReference type="SMART" id="SM00854">
    <property type="entry name" value="PGA_cap"/>
    <property type="match status" value="1"/>
</dbReference>
<dbReference type="Pfam" id="PF09587">
    <property type="entry name" value="PGA_cap"/>
    <property type="match status" value="1"/>
</dbReference>
<evidence type="ECO:0000313" key="3">
    <source>
        <dbReference type="EMBL" id="SNT38988.1"/>
    </source>
</evidence>
<evidence type="ECO:0000259" key="2">
    <source>
        <dbReference type="SMART" id="SM00854"/>
    </source>
</evidence>
<organism evidence="3 4">
    <name type="scientific">Ekhidna lutea</name>
    <dbReference type="NCBI Taxonomy" id="447679"/>
    <lineage>
        <taxon>Bacteria</taxon>
        <taxon>Pseudomonadati</taxon>
        <taxon>Bacteroidota</taxon>
        <taxon>Cytophagia</taxon>
        <taxon>Cytophagales</taxon>
        <taxon>Reichenbachiellaceae</taxon>
        <taxon>Ekhidna</taxon>
    </lineage>
</organism>
<dbReference type="EMBL" id="FZPD01000007">
    <property type="protein sequence ID" value="SNT38988.1"/>
    <property type="molecule type" value="Genomic_DNA"/>
</dbReference>
<dbReference type="CDD" id="cd07381">
    <property type="entry name" value="MPP_CapA"/>
    <property type="match status" value="1"/>
</dbReference>
<dbReference type="PANTHER" id="PTHR33393:SF11">
    <property type="entry name" value="POLYGLUTAMINE SYNTHESIS ACCESSORY PROTEIN RV0574C-RELATED"/>
    <property type="match status" value="1"/>
</dbReference>
<dbReference type="InterPro" id="IPR019079">
    <property type="entry name" value="Capsule_synth_CapA"/>
</dbReference>
<accession>A0A239MAC2</accession>
<dbReference type="Gene3D" id="3.60.21.10">
    <property type="match status" value="1"/>
</dbReference>
<proteinExistence type="inferred from homology"/>
<dbReference type="InterPro" id="IPR029052">
    <property type="entry name" value="Metallo-depent_PP-like"/>
</dbReference>
<feature type="domain" description="Capsule synthesis protein CapA" evidence="2">
    <location>
        <begin position="73"/>
        <end position="316"/>
    </location>
</feature>
<gene>
    <name evidence="3" type="ORF">SAMN05421640_3723</name>
</gene>